<evidence type="ECO:0000256" key="7">
    <source>
        <dbReference type="ARBA" id="ARBA00044944"/>
    </source>
</evidence>
<protein>
    <submittedName>
        <fullName evidence="10">Uncharacterized protein</fullName>
    </submittedName>
</protein>
<evidence type="ECO:0000256" key="8">
    <source>
        <dbReference type="SAM" id="MobiDB-lite"/>
    </source>
</evidence>
<dbReference type="PANTHER" id="PTHR28492">
    <property type="entry name" value="HYPOTHETICAL PROTEIN LOC691921"/>
    <property type="match status" value="1"/>
</dbReference>
<dbReference type="EMBL" id="KZ772676">
    <property type="protein sequence ID" value="PTQ49064.1"/>
    <property type="molecule type" value="Genomic_DNA"/>
</dbReference>
<accession>A0A2R6XSI1</accession>
<keyword evidence="2 9" id="KW-0812">Transmembrane</keyword>
<dbReference type="Gramene" id="Mp3g13830.1">
    <property type="protein sequence ID" value="Mp3g13830.1.cds"/>
    <property type="gene ID" value="Mp3g13830"/>
</dbReference>
<dbReference type="GO" id="GO:0005743">
    <property type="term" value="C:mitochondrial inner membrane"/>
    <property type="evidence" value="ECO:0007669"/>
    <property type="project" value="UniProtKB-SubCell"/>
</dbReference>
<dbReference type="PANTHER" id="PTHR28492:SF1">
    <property type="entry name" value="UBIQUINOL-CYTOCHROME-C REDUCTASE COMPLEX ASSEMBLY FACTOR 6"/>
    <property type="match status" value="1"/>
</dbReference>
<evidence type="ECO:0000256" key="6">
    <source>
        <dbReference type="ARBA" id="ARBA00023136"/>
    </source>
</evidence>
<dbReference type="Pfam" id="PF14990">
    <property type="entry name" value="DUF4516"/>
    <property type="match status" value="1"/>
</dbReference>
<dbReference type="AlphaFoldDB" id="A0A2R6XSI1"/>
<feature type="region of interest" description="Disordered" evidence="8">
    <location>
        <begin position="43"/>
        <end position="65"/>
    </location>
</feature>
<evidence type="ECO:0000256" key="4">
    <source>
        <dbReference type="ARBA" id="ARBA00022989"/>
    </source>
</evidence>
<evidence type="ECO:0000256" key="5">
    <source>
        <dbReference type="ARBA" id="ARBA00023128"/>
    </source>
</evidence>
<name>A0A2R6XSI1_MARPO</name>
<dbReference type="OrthoDB" id="2019415at2759"/>
<reference evidence="11" key="1">
    <citation type="journal article" date="2017" name="Cell">
        <title>Insights into land plant evolution garnered from the Marchantia polymorpha genome.</title>
        <authorList>
            <person name="Bowman J.L."/>
            <person name="Kohchi T."/>
            <person name="Yamato K.T."/>
            <person name="Jenkins J."/>
            <person name="Shu S."/>
            <person name="Ishizaki K."/>
            <person name="Yamaoka S."/>
            <person name="Nishihama R."/>
            <person name="Nakamura Y."/>
            <person name="Berger F."/>
            <person name="Adam C."/>
            <person name="Aki S.S."/>
            <person name="Althoff F."/>
            <person name="Araki T."/>
            <person name="Arteaga-Vazquez M.A."/>
            <person name="Balasubrmanian S."/>
            <person name="Barry K."/>
            <person name="Bauer D."/>
            <person name="Boehm C.R."/>
            <person name="Briginshaw L."/>
            <person name="Caballero-Perez J."/>
            <person name="Catarino B."/>
            <person name="Chen F."/>
            <person name="Chiyoda S."/>
            <person name="Chovatia M."/>
            <person name="Davies K.M."/>
            <person name="Delmans M."/>
            <person name="Demura T."/>
            <person name="Dierschke T."/>
            <person name="Dolan L."/>
            <person name="Dorantes-Acosta A.E."/>
            <person name="Eklund D.M."/>
            <person name="Florent S.N."/>
            <person name="Flores-Sandoval E."/>
            <person name="Fujiyama A."/>
            <person name="Fukuzawa H."/>
            <person name="Galik B."/>
            <person name="Grimanelli D."/>
            <person name="Grimwood J."/>
            <person name="Grossniklaus U."/>
            <person name="Hamada T."/>
            <person name="Haseloff J."/>
            <person name="Hetherington A.J."/>
            <person name="Higo A."/>
            <person name="Hirakawa Y."/>
            <person name="Hundley H.N."/>
            <person name="Ikeda Y."/>
            <person name="Inoue K."/>
            <person name="Inoue S.I."/>
            <person name="Ishida S."/>
            <person name="Jia Q."/>
            <person name="Kakita M."/>
            <person name="Kanazawa T."/>
            <person name="Kawai Y."/>
            <person name="Kawashima T."/>
            <person name="Kennedy M."/>
            <person name="Kinose K."/>
            <person name="Kinoshita T."/>
            <person name="Kohara Y."/>
            <person name="Koide E."/>
            <person name="Komatsu K."/>
            <person name="Kopischke S."/>
            <person name="Kubo M."/>
            <person name="Kyozuka J."/>
            <person name="Lagercrantz U."/>
            <person name="Lin S.S."/>
            <person name="Lindquist E."/>
            <person name="Lipzen A.M."/>
            <person name="Lu C.W."/>
            <person name="De Luna E."/>
            <person name="Martienssen R.A."/>
            <person name="Minamino N."/>
            <person name="Mizutani M."/>
            <person name="Mizutani M."/>
            <person name="Mochizuki N."/>
            <person name="Monte I."/>
            <person name="Mosher R."/>
            <person name="Nagasaki H."/>
            <person name="Nakagami H."/>
            <person name="Naramoto S."/>
            <person name="Nishitani K."/>
            <person name="Ohtani M."/>
            <person name="Okamoto T."/>
            <person name="Okumura M."/>
            <person name="Phillips J."/>
            <person name="Pollak B."/>
            <person name="Reinders A."/>
            <person name="Rovekamp M."/>
            <person name="Sano R."/>
            <person name="Sawa S."/>
            <person name="Schmid M.W."/>
            <person name="Shirakawa M."/>
            <person name="Solano R."/>
            <person name="Spunde A."/>
            <person name="Suetsugu N."/>
            <person name="Sugano S."/>
            <person name="Sugiyama A."/>
            <person name="Sun R."/>
            <person name="Suzuki Y."/>
            <person name="Takenaka M."/>
            <person name="Takezawa D."/>
            <person name="Tomogane H."/>
            <person name="Tsuzuki M."/>
            <person name="Ueda T."/>
            <person name="Umeda M."/>
            <person name="Ward J.M."/>
            <person name="Watanabe Y."/>
            <person name="Yazaki K."/>
            <person name="Yokoyama R."/>
            <person name="Yoshitake Y."/>
            <person name="Yotsui I."/>
            <person name="Zachgo S."/>
            <person name="Schmutz J."/>
        </authorList>
    </citation>
    <scope>NUCLEOTIDE SEQUENCE [LARGE SCALE GENOMIC DNA]</scope>
    <source>
        <strain evidence="11">Tak-1</strain>
    </source>
</reference>
<evidence type="ECO:0000256" key="3">
    <source>
        <dbReference type="ARBA" id="ARBA00022792"/>
    </source>
</evidence>
<comment type="similarity">
    <text evidence="7">Belongs to the UQCC6 family.</text>
</comment>
<evidence type="ECO:0000256" key="2">
    <source>
        <dbReference type="ARBA" id="ARBA00022692"/>
    </source>
</evidence>
<keyword evidence="3" id="KW-0999">Mitochondrion inner membrane</keyword>
<keyword evidence="5" id="KW-0496">Mitochondrion</keyword>
<gene>
    <name evidence="10" type="ORF">MARPO_0004s0288</name>
</gene>
<proteinExistence type="inferred from homology"/>
<keyword evidence="4 9" id="KW-1133">Transmembrane helix</keyword>
<comment type="subcellular location">
    <subcellularLocation>
        <location evidence="1">Mitochondrion inner membrane</location>
        <topology evidence="1">Single-pass membrane protein</topology>
    </subcellularLocation>
</comment>
<evidence type="ECO:0000256" key="9">
    <source>
        <dbReference type="SAM" id="Phobius"/>
    </source>
</evidence>
<sequence>MAVQPTPSWLRSYAVIFTSLLAGASVVHNILKPDLTIPDLEKLENSSAEEDGSSQQVEMTKPATT</sequence>
<dbReference type="GO" id="GO:0034551">
    <property type="term" value="P:mitochondrial respiratory chain complex III assembly"/>
    <property type="evidence" value="ECO:0007669"/>
    <property type="project" value="InterPro"/>
</dbReference>
<dbReference type="InterPro" id="IPR027858">
    <property type="entry name" value="BRAWNIN"/>
</dbReference>
<organism evidence="10 11">
    <name type="scientific">Marchantia polymorpha</name>
    <name type="common">Common liverwort</name>
    <name type="synonym">Marchantia aquatica</name>
    <dbReference type="NCBI Taxonomy" id="3197"/>
    <lineage>
        <taxon>Eukaryota</taxon>
        <taxon>Viridiplantae</taxon>
        <taxon>Streptophyta</taxon>
        <taxon>Embryophyta</taxon>
        <taxon>Marchantiophyta</taxon>
        <taxon>Marchantiopsida</taxon>
        <taxon>Marchantiidae</taxon>
        <taxon>Marchantiales</taxon>
        <taxon>Marchantiaceae</taxon>
        <taxon>Marchantia</taxon>
    </lineage>
</organism>
<keyword evidence="6 9" id="KW-0472">Membrane</keyword>
<dbReference type="Proteomes" id="UP000244005">
    <property type="component" value="Unassembled WGS sequence"/>
</dbReference>
<evidence type="ECO:0000256" key="1">
    <source>
        <dbReference type="ARBA" id="ARBA00004434"/>
    </source>
</evidence>
<evidence type="ECO:0000313" key="11">
    <source>
        <dbReference type="Proteomes" id="UP000244005"/>
    </source>
</evidence>
<feature type="compositionally biased region" description="Polar residues" evidence="8">
    <location>
        <begin position="53"/>
        <end position="65"/>
    </location>
</feature>
<evidence type="ECO:0000313" key="10">
    <source>
        <dbReference type="EMBL" id="PTQ49064.1"/>
    </source>
</evidence>
<feature type="transmembrane region" description="Helical" evidence="9">
    <location>
        <begin position="12"/>
        <end position="31"/>
    </location>
</feature>
<keyword evidence="11" id="KW-1185">Reference proteome</keyword>